<evidence type="ECO:0000313" key="2">
    <source>
        <dbReference type="Proteomes" id="UP000192527"/>
    </source>
</evidence>
<dbReference type="KEGG" id="hmn:HM131_05485"/>
<sequence>MYDKQLIEEIVAEILKEKKVLREKNKPVLHVIHADGHKDELIEKLESSWALEWVDPTSIDGSESISQAIFPHVDQDLFVKSALGITDTPKSDSFAKLVRNGAAIHFMLDRSMEWIHTQPEKVPAPYLSKMRAYEKELRSYHVSILKPDEVPPPPNKKSDSPFYFNGKLLNQEEINKWPYSDIHISQKTIITPLARDTARDANISITIEES</sequence>
<proteinExistence type="predicted"/>
<dbReference type="Proteomes" id="UP000192527">
    <property type="component" value="Chromosome"/>
</dbReference>
<protein>
    <recommendedName>
        <fullName evidence="3">Ethanolamine utilization protein</fullName>
    </recommendedName>
</protein>
<dbReference type="OrthoDB" id="1706434at2"/>
<gene>
    <name evidence="1" type="ORF">HM131_05485</name>
</gene>
<name>A0A1W5ZSM6_9BACI</name>
<dbReference type="RefSeq" id="WP_085028734.1">
    <property type="nucleotide sequence ID" value="NZ_CP020772.1"/>
</dbReference>
<evidence type="ECO:0000313" key="1">
    <source>
        <dbReference type="EMBL" id="ARI76320.1"/>
    </source>
</evidence>
<keyword evidence="2" id="KW-1185">Reference proteome</keyword>
<evidence type="ECO:0008006" key="3">
    <source>
        <dbReference type="Google" id="ProtNLM"/>
    </source>
</evidence>
<dbReference type="AlphaFoldDB" id="A0A1W5ZSM6"/>
<accession>A0A1W5ZSM6</accession>
<dbReference type="EMBL" id="CP020772">
    <property type="protein sequence ID" value="ARI76320.1"/>
    <property type="molecule type" value="Genomic_DNA"/>
</dbReference>
<dbReference type="STRING" id="402384.HM131_05485"/>
<reference evidence="1 2" key="1">
    <citation type="submission" date="2017-04" db="EMBL/GenBank/DDBJ databases">
        <title>The whole genome sequencing and assembly of Halobacillus mangrovi strain.</title>
        <authorList>
            <person name="Lee S.-J."/>
            <person name="Park M.-K."/>
            <person name="Kim J.-Y."/>
            <person name="Lee Y.-J."/>
            <person name="Yi H."/>
            <person name="Bahn Y.-S."/>
            <person name="Kim J.F."/>
            <person name="Lee D.-W."/>
        </authorList>
    </citation>
    <scope>NUCLEOTIDE SEQUENCE [LARGE SCALE GENOMIC DNA]</scope>
    <source>
        <strain evidence="1 2">KTB 131</strain>
    </source>
</reference>
<organism evidence="1 2">
    <name type="scientific">Halobacillus mangrovi</name>
    <dbReference type="NCBI Taxonomy" id="402384"/>
    <lineage>
        <taxon>Bacteria</taxon>
        <taxon>Bacillati</taxon>
        <taxon>Bacillota</taxon>
        <taxon>Bacilli</taxon>
        <taxon>Bacillales</taxon>
        <taxon>Bacillaceae</taxon>
        <taxon>Halobacillus</taxon>
    </lineage>
</organism>